<dbReference type="InterPro" id="IPR022786">
    <property type="entry name" value="Geminin/Multicilin"/>
</dbReference>
<evidence type="ECO:0000256" key="2">
    <source>
        <dbReference type="ARBA" id="ARBA00007979"/>
    </source>
</evidence>
<dbReference type="Proteomes" id="UP001381693">
    <property type="component" value="Unassembled WGS sequence"/>
</dbReference>
<evidence type="ECO:0000256" key="5">
    <source>
        <dbReference type="ARBA" id="ARBA00023306"/>
    </source>
</evidence>
<evidence type="ECO:0000256" key="4">
    <source>
        <dbReference type="ARBA" id="ARBA00023242"/>
    </source>
</evidence>
<evidence type="ECO:0000313" key="8">
    <source>
        <dbReference type="EMBL" id="KAK7074045.1"/>
    </source>
</evidence>
<dbReference type="EMBL" id="JAXCGZ010011847">
    <property type="protein sequence ID" value="KAK7074045.1"/>
    <property type="molecule type" value="Genomic_DNA"/>
</dbReference>
<organism evidence="8 9">
    <name type="scientific">Halocaridina rubra</name>
    <name type="common">Hawaiian red shrimp</name>
    <dbReference type="NCBI Taxonomy" id="373956"/>
    <lineage>
        <taxon>Eukaryota</taxon>
        <taxon>Metazoa</taxon>
        <taxon>Ecdysozoa</taxon>
        <taxon>Arthropoda</taxon>
        <taxon>Crustacea</taxon>
        <taxon>Multicrustacea</taxon>
        <taxon>Malacostraca</taxon>
        <taxon>Eumalacostraca</taxon>
        <taxon>Eucarida</taxon>
        <taxon>Decapoda</taxon>
        <taxon>Pleocyemata</taxon>
        <taxon>Caridea</taxon>
        <taxon>Atyoidea</taxon>
        <taxon>Atyidae</taxon>
        <taxon>Halocaridina</taxon>
    </lineage>
</organism>
<evidence type="ECO:0000256" key="7">
    <source>
        <dbReference type="SAM" id="MobiDB-lite"/>
    </source>
</evidence>
<evidence type="ECO:0000256" key="1">
    <source>
        <dbReference type="ARBA" id="ARBA00004123"/>
    </source>
</evidence>
<reference evidence="8 9" key="1">
    <citation type="submission" date="2023-11" db="EMBL/GenBank/DDBJ databases">
        <title>Halocaridina rubra genome assembly.</title>
        <authorList>
            <person name="Smith C."/>
        </authorList>
    </citation>
    <scope>NUCLEOTIDE SEQUENCE [LARGE SCALE GENOMIC DNA]</scope>
    <source>
        <strain evidence="8">EP-1</strain>
        <tissue evidence="8">Whole</tissue>
    </source>
</reference>
<gene>
    <name evidence="8" type="ORF">SK128_010115</name>
</gene>
<dbReference type="GO" id="GO:0045786">
    <property type="term" value="P:negative regulation of cell cycle"/>
    <property type="evidence" value="ECO:0007669"/>
    <property type="project" value="TreeGrafter"/>
</dbReference>
<dbReference type="PANTHER" id="PTHR13372">
    <property type="entry name" value="GEMININ"/>
    <property type="match status" value="1"/>
</dbReference>
<accession>A0AAN8X8B5</accession>
<dbReference type="Gene3D" id="1.20.5.1180">
    <property type="entry name" value="Geminin coiled-coil domain"/>
    <property type="match status" value="1"/>
</dbReference>
<evidence type="ECO:0000256" key="6">
    <source>
        <dbReference type="SAM" id="Coils"/>
    </source>
</evidence>
<keyword evidence="9" id="KW-1185">Reference proteome</keyword>
<feature type="compositionally biased region" description="Basic and acidic residues" evidence="7">
    <location>
        <begin position="64"/>
        <end position="75"/>
    </location>
</feature>
<evidence type="ECO:0008006" key="10">
    <source>
        <dbReference type="Google" id="ProtNLM"/>
    </source>
</evidence>
<name>A0AAN8X8B5_HALRR</name>
<protein>
    <recommendedName>
        <fullName evidence="10">Geminin</fullName>
    </recommendedName>
</protein>
<feature type="region of interest" description="Disordered" evidence="7">
    <location>
        <begin position="37"/>
        <end position="98"/>
    </location>
</feature>
<feature type="coiled-coil region" evidence="6">
    <location>
        <begin position="143"/>
        <end position="194"/>
    </location>
</feature>
<keyword evidence="4" id="KW-0539">Nucleus</keyword>
<evidence type="ECO:0000256" key="3">
    <source>
        <dbReference type="ARBA" id="ARBA00023054"/>
    </source>
</evidence>
<evidence type="ECO:0000313" key="9">
    <source>
        <dbReference type="Proteomes" id="UP001381693"/>
    </source>
</evidence>
<comment type="subcellular location">
    <subcellularLocation>
        <location evidence="1">Nucleus</location>
    </subcellularLocation>
</comment>
<keyword evidence="3 6" id="KW-0175">Coiled coil</keyword>
<comment type="caution">
    <text evidence="8">The sequence shown here is derived from an EMBL/GenBank/DDBJ whole genome shotgun (WGS) entry which is preliminary data.</text>
</comment>
<dbReference type="PANTHER" id="PTHR13372:SF5">
    <property type="entry name" value="GEMININ"/>
    <property type="match status" value="1"/>
</dbReference>
<comment type="similarity">
    <text evidence="2">Belongs to the geminin family.</text>
</comment>
<dbReference type="AlphaFoldDB" id="A0AAN8X8B5"/>
<feature type="compositionally biased region" description="Low complexity" evidence="7">
    <location>
        <begin position="37"/>
        <end position="47"/>
    </location>
</feature>
<sequence>MSSSSLRANFINMKQEEERNCIGLLQLNKNKQSVLSVSNGNVQVSQSKGKKRKSDENAAPPKAKRLDGIYEDQKPSKKKQRSSSSVGVQTDNSLGKIVADSGLNKSSVSCTDDKTETVLNMLMSDSAPPQYWEQLAEKRREALEETLIENKKLSVEVKELHVEVKELKQENKMLNEMVDEAKELAQLIKTLTSNGDPANEESV</sequence>
<dbReference type="Pfam" id="PF07412">
    <property type="entry name" value="Geminin"/>
    <property type="match status" value="1"/>
</dbReference>
<dbReference type="SUPFAM" id="SSF111469">
    <property type="entry name" value="Geminin coiled-coil domain"/>
    <property type="match status" value="1"/>
</dbReference>
<dbReference type="GO" id="GO:0005634">
    <property type="term" value="C:nucleus"/>
    <property type="evidence" value="ECO:0007669"/>
    <property type="project" value="UniProtKB-SubCell"/>
</dbReference>
<proteinExistence type="inferred from homology"/>
<dbReference type="GO" id="GO:0008156">
    <property type="term" value="P:negative regulation of DNA replication"/>
    <property type="evidence" value="ECO:0007669"/>
    <property type="project" value="TreeGrafter"/>
</dbReference>
<keyword evidence="5" id="KW-0131">Cell cycle</keyword>